<dbReference type="AlphaFoldDB" id="A0AAW3YM03"/>
<feature type="domain" description="Tox-REase-5" evidence="1">
    <location>
        <begin position="88"/>
        <end position="177"/>
    </location>
</feature>
<dbReference type="RefSeq" id="WP_323853121.1">
    <property type="nucleotide sequence ID" value="NZ_JACXBD010000291.1"/>
</dbReference>
<gene>
    <name evidence="2" type="ORF">ID854_00990</name>
</gene>
<dbReference type="EMBL" id="JACXBF010000038">
    <property type="protein sequence ID" value="MBD2799070.1"/>
    <property type="molecule type" value="Genomic_DNA"/>
</dbReference>
<dbReference type="Pfam" id="PF15648">
    <property type="entry name" value="Tox-REase-5"/>
    <property type="match status" value="1"/>
</dbReference>
<dbReference type="Proteomes" id="UP001193920">
    <property type="component" value="Unassembled WGS sequence"/>
</dbReference>
<organism evidence="2">
    <name type="scientific">Xenorhabdus szentirmaii</name>
    <dbReference type="NCBI Taxonomy" id="290112"/>
    <lineage>
        <taxon>Bacteria</taxon>
        <taxon>Pseudomonadati</taxon>
        <taxon>Pseudomonadota</taxon>
        <taxon>Gammaproteobacteria</taxon>
        <taxon>Enterobacterales</taxon>
        <taxon>Morganellaceae</taxon>
        <taxon>Xenorhabdus</taxon>
    </lineage>
</organism>
<evidence type="ECO:0000313" key="2">
    <source>
        <dbReference type="EMBL" id="MBD2799070.1"/>
    </source>
</evidence>
<evidence type="ECO:0000259" key="1">
    <source>
        <dbReference type="Pfam" id="PF15648"/>
    </source>
</evidence>
<comment type="caution">
    <text evidence="2">The sequence shown here is derived from an EMBL/GenBank/DDBJ whole genome shotgun (WGS) entry which is preliminary data.</text>
</comment>
<accession>A0AAW3YM03</accession>
<reference evidence="2" key="2">
    <citation type="journal article" date="2024" name="Toxins">
        <title>Genome Sequence Analysis of Native Xenorhabdus Strains Isolated from Entomopathogenic Nematodes in Argentina.</title>
        <authorList>
            <person name="Palma L."/>
            <person name="Frizzo L."/>
            <person name="Kaiser S."/>
            <person name="Berry C."/>
            <person name="Caballero P."/>
            <person name="Bode H.B."/>
            <person name="Del Valle E.E."/>
        </authorList>
    </citation>
    <scope>NUCLEOTIDE SEQUENCE</scope>
    <source>
        <strain evidence="2">M</strain>
    </source>
</reference>
<sequence>MPVPLFFAVSAIAAALEYTLTAMAGIAIGVGVGVGINEATKDKEDEKDNAKSDTEVITSSRTKCKECPAIGNVSPYWEVVSISAISTIYQIQICNSVYDAATNRIQVWNCKVVRFDGWKPEQCLFLEAKAKHKQFFKNGTPQGWWVGHESMQNQAQRQQNVCISFEGIPNSHWHFMETEIAAYYSNVFSIHTNIKVFHTPFVE</sequence>
<name>A0AAW3YM03_9GAMM</name>
<protein>
    <recommendedName>
        <fullName evidence="1">Tox-REase-5 domain-containing protein</fullName>
    </recommendedName>
</protein>
<proteinExistence type="predicted"/>
<dbReference type="InterPro" id="IPR028904">
    <property type="entry name" value="Tox-REase-5_dom"/>
</dbReference>
<reference evidence="2" key="1">
    <citation type="submission" date="2020-09" db="EMBL/GenBank/DDBJ databases">
        <authorList>
            <person name="Palma L."/>
            <person name="Caballero P."/>
            <person name="Berry C."/>
            <person name="Del Valle E."/>
        </authorList>
    </citation>
    <scope>NUCLEOTIDE SEQUENCE</scope>
    <source>
        <strain evidence="2">M</strain>
    </source>
</reference>